<dbReference type="EMBL" id="BSTX01000008">
    <property type="protein sequence ID" value="GLZ82007.1"/>
    <property type="molecule type" value="Genomic_DNA"/>
</dbReference>
<evidence type="ECO:0000256" key="1">
    <source>
        <dbReference type="SAM" id="SignalP"/>
    </source>
</evidence>
<accession>A0A9W6SUD5</accession>
<dbReference type="AlphaFoldDB" id="A0A9W6SUD5"/>
<dbReference type="RefSeq" id="WP_285667572.1">
    <property type="nucleotide sequence ID" value="NZ_BSTX01000008.1"/>
</dbReference>
<evidence type="ECO:0000313" key="2">
    <source>
        <dbReference type="EMBL" id="GLZ82007.1"/>
    </source>
</evidence>
<dbReference type="PROSITE" id="PS51257">
    <property type="entry name" value="PROKAR_LIPOPROTEIN"/>
    <property type="match status" value="1"/>
</dbReference>
<keyword evidence="3" id="KW-1185">Reference proteome</keyword>
<evidence type="ECO:0000313" key="3">
    <source>
        <dbReference type="Proteomes" id="UP001165079"/>
    </source>
</evidence>
<reference evidence="2" key="1">
    <citation type="submission" date="2023-03" db="EMBL/GenBank/DDBJ databases">
        <title>Actinorhabdospora filicis NBRC 111898.</title>
        <authorList>
            <person name="Ichikawa N."/>
            <person name="Sato H."/>
            <person name="Tonouchi N."/>
        </authorList>
    </citation>
    <scope>NUCLEOTIDE SEQUENCE</scope>
    <source>
        <strain evidence="2">NBRC 111898</strain>
    </source>
</reference>
<gene>
    <name evidence="2" type="ORF">Afil01_68140</name>
</gene>
<protein>
    <submittedName>
        <fullName evidence="2">Uncharacterized protein</fullName>
    </submittedName>
</protein>
<feature type="signal peptide" evidence="1">
    <location>
        <begin position="1"/>
        <end position="21"/>
    </location>
</feature>
<comment type="caution">
    <text evidence="2">The sequence shown here is derived from an EMBL/GenBank/DDBJ whole genome shotgun (WGS) entry which is preliminary data.</text>
</comment>
<keyword evidence="1" id="KW-0732">Signal</keyword>
<feature type="chain" id="PRO_5040912581" evidence="1">
    <location>
        <begin position="22"/>
        <end position="79"/>
    </location>
</feature>
<organism evidence="2 3">
    <name type="scientific">Actinorhabdospora filicis</name>
    <dbReference type="NCBI Taxonomy" id="1785913"/>
    <lineage>
        <taxon>Bacteria</taxon>
        <taxon>Bacillati</taxon>
        <taxon>Actinomycetota</taxon>
        <taxon>Actinomycetes</taxon>
        <taxon>Micromonosporales</taxon>
        <taxon>Micromonosporaceae</taxon>
        <taxon>Actinorhabdospora</taxon>
    </lineage>
</organism>
<proteinExistence type="predicted"/>
<dbReference type="Proteomes" id="UP001165079">
    <property type="component" value="Unassembled WGS sequence"/>
</dbReference>
<name>A0A9W6SUD5_9ACTN</name>
<sequence>MKRLITRAADRLLFALIPASAAGACTPGTGTRVWQTIGYCPCTPGHHAEIIRAEYEIDCWGDYVWTGRRRCEVVSQICP</sequence>